<dbReference type="CDD" id="cd03814">
    <property type="entry name" value="GT4-like"/>
    <property type="match status" value="1"/>
</dbReference>
<evidence type="ECO:0000259" key="2">
    <source>
        <dbReference type="Pfam" id="PF13439"/>
    </source>
</evidence>
<evidence type="ECO:0000259" key="1">
    <source>
        <dbReference type="Pfam" id="PF00534"/>
    </source>
</evidence>
<dbReference type="PANTHER" id="PTHR45947">
    <property type="entry name" value="SULFOQUINOVOSYL TRANSFERASE SQD2"/>
    <property type="match status" value="1"/>
</dbReference>
<protein>
    <submittedName>
        <fullName evidence="3">Glycosyltransferase involved in cell wall bisynthesis</fullName>
    </submittedName>
</protein>
<keyword evidence="3" id="KW-0808">Transferase</keyword>
<evidence type="ECO:0000313" key="4">
    <source>
        <dbReference type="Proteomes" id="UP000198642"/>
    </source>
</evidence>
<dbReference type="Gene3D" id="3.40.50.2000">
    <property type="entry name" value="Glycogen Phosphorylase B"/>
    <property type="match status" value="2"/>
</dbReference>
<dbReference type="InterPro" id="IPR050194">
    <property type="entry name" value="Glycosyltransferase_grp1"/>
</dbReference>
<dbReference type="InterPro" id="IPR001296">
    <property type="entry name" value="Glyco_trans_1"/>
</dbReference>
<dbReference type="Pfam" id="PF00534">
    <property type="entry name" value="Glycos_transf_1"/>
    <property type="match status" value="1"/>
</dbReference>
<organism evidence="3 4">
    <name type="scientific">Lentibacillus halodurans</name>
    <dbReference type="NCBI Taxonomy" id="237679"/>
    <lineage>
        <taxon>Bacteria</taxon>
        <taxon>Bacillati</taxon>
        <taxon>Bacillota</taxon>
        <taxon>Bacilli</taxon>
        <taxon>Bacillales</taxon>
        <taxon>Bacillaceae</taxon>
        <taxon>Lentibacillus</taxon>
    </lineage>
</organism>
<sequence length="378" mass="42689">MKSDMGLLWMKIAIVTETFLPAVDGVVTRIAATVKWLHEQGHELLIIAPDQGLDEFNGIPVKGIPSHTLFLYKSRKVAMPNPKVGRFLNEFQPDIVHVVNPALLGMAGIYYGKKWPLVASWHTNIPHYADYYKVPYLKPALWWIFKTMHNRADLNLCTSKSVKYELTGRGFKNVHVWERGVDLDTFGSHYQNEATRRYLCDGEMDKTLLLYVGRLAVEKEIEKIRHVLHYSDQFRLAIVGDGPHREKLESYFEGTPTVFTGFMHGEELAKAYASSDIFVFPSQTETLGLVILEAMASGLPVIVANSGPTAEQVTDGENGLHYDPGHKDNLIHTIMKLEDTALRERIGKQARETAKAFSWSAPSQQLLGFFNDLYHVSS</sequence>
<reference evidence="3 4" key="1">
    <citation type="submission" date="2016-10" db="EMBL/GenBank/DDBJ databases">
        <authorList>
            <person name="de Groot N.N."/>
        </authorList>
    </citation>
    <scope>NUCLEOTIDE SEQUENCE [LARGE SCALE GENOMIC DNA]</scope>
    <source>
        <strain evidence="3 4">CGMCC 1.3702</strain>
    </source>
</reference>
<dbReference type="GO" id="GO:0016757">
    <property type="term" value="F:glycosyltransferase activity"/>
    <property type="evidence" value="ECO:0007669"/>
    <property type="project" value="InterPro"/>
</dbReference>
<dbReference type="Proteomes" id="UP000198642">
    <property type="component" value="Unassembled WGS sequence"/>
</dbReference>
<dbReference type="EMBL" id="FOJW01000010">
    <property type="protein sequence ID" value="SFB22118.1"/>
    <property type="molecule type" value="Genomic_DNA"/>
</dbReference>
<gene>
    <name evidence="3" type="ORF">SAMN04488072_11063</name>
</gene>
<keyword evidence="4" id="KW-1185">Reference proteome</keyword>
<dbReference type="InterPro" id="IPR028098">
    <property type="entry name" value="Glyco_trans_4-like_N"/>
</dbReference>
<name>A0A1I0ZCH8_9BACI</name>
<dbReference type="AlphaFoldDB" id="A0A1I0ZCH8"/>
<dbReference type="STRING" id="237679.SAMN04488072_11063"/>
<feature type="domain" description="Glycosyl transferase family 1" evidence="1">
    <location>
        <begin position="205"/>
        <end position="352"/>
    </location>
</feature>
<dbReference type="PANTHER" id="PTHR45947:SF3">
    <property type="entry name" value="SULFOQUINOVOSYL TRANSFERASE SQD2"/>
    <property type="match status" value="1"/>
</dbReference>
<dbReference type="SUPFAM" id="SSF53756">
    <property type="entry name" value="UDP-Glycosyltransferase/glycogen phosphorylase"/>
    <property type="match status" value="1"/>
</dbReference>
<accession>A0A1I0ZCH8</accession>
<evidence type="ECO:0000313" key="3">
    <source>
        <dbReference type="EMBL" id="SFB22118.1"/>
    </source>
</evidence>
<feature type="domain" description="Glycosyltransferase subfamily 4-like N-terminal" evidence="2">
    <location>
        <begin position="23"/>
        <end position="184"/>
    </location>
</feature>
<dbReference type="Pfam" id="PF13439">
    <property type="entry name" value="Glyco_transf_4"/>
    <property type="match status" value="1"/>
</dbReference>
<proteinExistence type="predicted"/>